<dbReference type="InterPro" id="IPR001019">
    <property type="entry name" value="Gprotein_alpha_su"/>
</dbReference>
<dbReference type="AlphaFoldDB" id="A0A7E4V3Y1"/>
<accession>A0A7E4V3Y1</accession>
<dbReference type="InterPro" id="IPR011025">
    <property type="entry name" value="GproteinA_insert"/>
</dbReference>
<feature type="binding site" evidence="6">
    <location>
        <position position="157"/>
    </location>
    <ligand>
        <name>Mg(2+)</name>
        <dbReference type="ChEBI" id="CHEBI:18420"/>
    </ligand>
</feature>
<dbReference type="SUPFAM" id="SSF52540">
    <property type="entry name" value="P-loop containing nucleoside triphosphate hydrolases"/>
    <property type="match status" value="1"/>
</dbReference>
<dbReference type="Gene3D" id="1.10.400.10">
    <property type="entry name" value="GI Alpha 1, domain 2-like"/>
    <property type="match status" value="1"/>
</dbReference>
<dbReference type="GO" id="GO:0007188">
    <property type="term" value="P:adenylate cyclase-modulating G protein-coupled receptor signaling pathway"/>
    <property type="evidence" value="ECO:0007669"/>
    <property type="project" value="TreeGrafter"/>
</dbReference>
<reference evidence="8" key="2">
    <citation type="submission" date="2020-10" db="UniProtKB">
        <authorList>
            <consortium name="WormBaseParasite"/>
        </authorList>
    </citation>
    <scope>IDENTIFICATION</scope>
</reference>
<evidence type="ECO:0000256" key="1">
    <source>
        <dbReference type="ARBA" id="ARBA00022723"/>
    </source>
</evidence>
<keyword evidence="4" id="KW-0807">Transducer</keyword>
<keyword evidence="7" id="KW-1185">Reference proteome</keyword>
<dbReference type="InterPro" id="IPR027417">
    <property type="entry name" value="P-loop_NTPase"/>
</dbReference>
<feature type="binding site" evidence="5">
    <location>
        <begin position="126"/>
        <end position="127"/>
    </location>
    <ligand>
        <name>GTP</name>
        <dbReference type="ChEBI" id="CHEBI:37565"/>
    </ligand>
</feature>
<protein>
    <submittedName>
        <fullName evidence="8">Death domain-containing protein</fullName>
    </submittedName>
</protein>
<dbReference type="PANTHER" id="PTHR10218:SF302">
    <property type="entry name" value="GUANINE NUCLEOTIDE-BINDING PROTEIN ALPHA-5 SUBUNIT"/>
    <property type="match status" value="1"/>
</dbReference>
<dbReference type="GO" id="GO:0001664">
    <property type="term" value="F:G protein-coupled receptor binding"/>
    <property type="evidence" value="ECO:0007669"/>
    <property type="project" value="TreeGrafter"/>
</dbReference>
<dbReference type="Proteomes" id="UP000492821">
    <property type="component" value="Unassembled WGS sequence"/>
</dbReference>
<dbReference type="Gene3D" id="3.40.50.300">
    <property type="entry name" value="P-loop containing nucleotide triphosphate hydrolases"/>
    <property type="match status" value="1"/>
</dbReference>
<feature type="binding site" evidence="5">
    <location>
        <begin position="151"/>
        <end position="157"/>
    </location>
    <ligand>
        <name>GTP</name>
        <dbReference type="ChEBI" id="CHEBI:37565"/>
    </ligand>
</feature>
<dbReference type="GO" id="GO:0046872">
    <property type="term" value="F:metal ion binding"/>
    <property type="evidence" value="ECO:0007669"/>
    <property type="project" value="UniProtKB-KW"/>
</dbReference>
<dbReference type="GO" id="GO:0003924">
    <property type="term" value="F:GTPase activity"/>
    <property type="evidence" value="ECO:0007669"/>
    <property type="project" value="InterPro"/>
</dbReference>
<evidence type="ECO:0000256" key="6">
    <source>
        <dbReference type="PIRSR" id="PIRSR601019-2"/>
    </source>
</evidence>
<evidence type="ECO:0000256" key="5">
    <source>
        <dbReference type="PIRSR" id="PIRSR601019-1"/>
    </source>
</evidence>
<proteinExistence type="predicted"/>
<dbReference type="GO" id="GO:0031683">
    <property type="term" value="F:G-protein beta/gamma-subunit complex binding"/>
    <property type="evidence" value="ECO:0007669"/>
    <property type="project" value="InterPro"/>
</dbReference>
<name>A0A7E4V3Y1_PANRE</name>
<reference evidence="7" key="1">
    <citation type="journal article" date="2013" name="Genetics">
        <title>The draft genome and transcriptome of Panagrellus redivivus are shaped by the harsh demands of a free-living lifestyle.</title>
        <authorList>
            <person name="Srinivasan J."/>
            <person name="Dillman A.R."/>
            <person name="Macchietto M.G."/>
            <person name="Heikkinen L."/>
            <person name="Lakso M."/>
            <person name="Fracchia K.M."/>
            <person name="Antoshechkin I."/>
            <person name="Mortazavi A."/>
            <person name="Wong G."/>
            <person name="Sternberg P.W."/>
        </authorList>
    </citation>
    <scope>NUCLEOTIDE SEQUENCE [LARGE SCALE GENOMIC DNA]</scope>
    <source>
        <strain evidence="7">MT8872</strain>
    </source>
</reference>
<dbReference type="PANTHER" id="PTHR10218">
    <property type="entry name" value="GTP-BINDING PROTEIN ALPHA SUBUNIT"/>
    <property type="match status" value="1"/>
</dbReference>
<feature type="binding site" evidence="5">
    <location>
        <begin position="24"/>
        <end position="29"/>
    </location>
    <ligand>
        <name>GTP</name>
        <dbReference type="ChEBI" id="CHEBI:37565"/>
    </ligand>
</feature>
<dbReference type="GO" id="GO:0005525">
    <property type="term" value="F:GTP binding"/>
    <property type="evidence" value="ECO:0007669"/>
    <property type="project" value="UniProtKB-KW"/>
</dbReference>
<keyword evidence="6" id="KW-0460">Magnesium</keyword>
<dbReference type="GO" id="GO:0005834">
    <property type="term" value="C:heterotrimeric G-protein complex"/>
    <property type="evidence" value="ECO:0007669"/>
    <property type="project" value="TreeGrafter"/>
</dbReference>
<organism evidence="7 8">
    <name type="scientific">Panagrellus redivivus</name>
    <name type="common">Microworm</name>
    <dbReference type="NCBI Taxonomy" id="6233"/>
    <lineage>
        <taxon>Eukaryota</taxon>
        <taxon>Metazoa</taxon>
        <taxon>Ecdysozoa</taxon>
        <taxon>Nematoda</taxon>
        <taxon>Chromadorea</taxon>
        <taxon>Rhabditida</taxon>
        <taxon>Tylenchina</taxon>
        <taxon>Panagrolaimomorpha</taxon>
        <taxon>Panagrolaimoidea</taxon>
        <taxon>Panagrolaimidae</taxon>
        <taxon>Panagrellus</taxon>
    </lineage>
</organism>
<keyword evidence="1 6" id="KW-0479">Metal-binding</keyword>
<keyword evidence="3 5" id="KW-0342">GTP-binding</keyword>
<keyword evidence="2 5" id="KW-0547">Nucleotide-binding</keyword>
<sequence length="649" mass="74674">MKRLRQNFLLALHFKRIDVIGLPESGKTTLGKVLKSYYGFESIDKKKHTSVIRISLCHVIDCLLHECPIDTDESKIFKANLPTNFRNHEKTKWFGSALMTAIPPLATQLKAVLGDACAQRLACIDDSADYIFEHAEKICDPTYNATENDYLHAKTHTLKCIWTVVEQQALKVYDGGWPTPSTWFKKFPRAAVILTVNATDWNKDHFKEALSMVKQVANATQRTQIPILVVVTKADLVPHLPTFSKPIDVSASASSSIFLTSQRSQLLCVVSWPKSSDCIKVTSACNGIENFSKFCCYVKPLSQDTHCVLSCFSDLFVFIDFLSSAIARSFAPLASFMVPSPFDCVFSFCRKPVAKYPLSKFSYSFRSRLFELATLQESYNIQLADVDQTINFRFVVKKANTVRKMCYNQKENSLYVCTIGDKTIEADQMTLFHAYDLIVLYDVDSSVFSRVLLRQFRCAPCTFRVVNSTIDAAFLTEYCRFYRLLEHPDCILKLELCQITVPNIFKELAKLNMFVYTIGFKKCNINWLYSLLNCEQPCVERVNLLGSFEEIFCNVDADSFERLFTFRDCERPYQLRIIFEPREHAEWIDIKDDLKKILKNNFIECLTGIDPQYPDVEIVTHYERHVFIHKKSTYWSDGYSSFKKTYSDF</sequence>
<evidence type="ECO:0000256" key="2">
    <source>
        <dbReference type="ARBA" id="ARBA00022741"/>
    </source>
</evidence>
<dbReference type="WBParaSite" id="Pan_g16258.t1">
    <property type="protein sequence ID" value="Pan_g16258.t1"/>
    <property type="gene ID" value="Pan_g16258"/>
</dbReference>
<evidence type="ECO:0000313" key="7">
    <source>
        <dbReference type="Proteomes" id="UP000492821"/>
    </source>
</evidence>
<dbReference type="GO" id="GO:0005737">
    <property type="term" value="C:cytoplasm"/>
    <property type="evidence" value="ECO:0007669"/>
    <property type="project" value="TreeGrafter"/>
</dbReference>
<evidence type="ECO:0000313" key="8">
    <source>
        <dbReference type="WBParaSite" id="Pan_g16258.t1"/>
    </source>
</evidence>
<evidence type="ECO:0000256" key="4">
    <source>
        <dbReference type="ARBA" id="ARBA00023224"/>
    </source>
</evidence>
<dbReference type="SUPFAM" id="SSF47895">
    <property type="entry name" value="Transducin (alpha subunit), insertion domain"/>
    <property type="match status" value="1"/>
</dbReference>
<evidence type="ECO:0000256" key="3">
    <source>
        <dbReference type="ARBA" id="ARBA00023134"/>
    </source>
</evidence>
<feature type="binding site" evidence="6">
    <location>
        <position position="28"/>
    </location>
    <ligand>
        <name>Mg(2+)</name>
        <dbReference type="ChEBI" id="CHEBI:18420"/>
    </ligand>
</feature>